<protein>
    <submittedName>
        <fullName evidence="1">Uncharacterized protein</fullName>
    </submittedName>
</protein>
<dbReference type="AlphaFoldDB" id="A0A6A4NMT8"/>
<comment type="caution">
    <text evidence="1">The sequence shown here is derived from an EMBL/GenBank/DDBJ whole genome shotgun (WGS) entry which is preliminary data.</text>
</comment>
<gene>
    <name evidence="1" type="ORF">Lalb_Chr22g0360311</name>
</gene>
<proteinExistence type="predicted"/>
<evidence type="ECO:0000313" key="1">
    <source>
        <dbReference type="EMBL" id="KAE9588884.1"/>
    </source>
</evidence>
<accession>A0A6A4NMT8</accession>
<evidence type="ECO:0000313" key="2">
    <source>
        <dbReference type="Proteomes" id="UP000447434"/>
    </source>
</evidence>
<dbReference type="EMBL" id="WOCE01000022">
    <property type="protein sequence ID" value="KAE9588884.1"/>
    <property type="molecule type" value="Genomic_DNA"/>
</dbReference>
<organism evidence="1 2">
    <name type="scientific">Lupinus albus</name>
    <name type="common">White lupine</name>
    <name type="synonym">Lupinus termis</name>
    <dbReference type="NCBI Taxonomy" id="3870"/>
    <lineage>
        <taxon>Eukaryota</taxon>
        <taxon>Viridiplantae</taxon>
        <taxon>Streptophyta</taxon>
        <taxon>Embryophyta</taxon>
        <taxon>Tracheophyta</taxon>
        <taxon>Spermatophyta</taxon>
        <taxon>Magnoliopsida</taxon>
        <taxon>eudicotyledons</taxon>
        <taxon>Gunneridae</taxon>
        <taxon>Pentapetalae</taxon>
        <taxon>rosids</taxon>
        <taxon>fabids</taxon>
        <taxon>Fabales</taxon>
        <taxon>Fabaceae</taxon>
        <taxon>Papilionoideae</taxon>
        <taxon>50 kb inversion clade</taxon>
        <taxon>genistoids sensu lato</taxon>
        <taxon>core genistoids</taxon>
        <taxon>Genisteae</taxon>
        <taxon>Lupinus</taxon>
    </lineage>
</organism>
<dbReference type="Proteomes" id="UP000447434">
    <property type="component" value="Chromosome 22"/>
</dbReference>
<reference evidence="2" key="1">
    <citation type="journal article" date="2020" name="Nat. Commun.">
        <title>Genome sequence of the cluster root forming white lupin.</title>
        <authorList>
            <person name="Hufnagel B."/>
            <person name="Marques A."/>
            <person name="Soriano A."/>
            <person name="Marques L."/>
            <person name="Divol F."/>
            <person name="Doumas P."/>
            <person name="Sallet E."/>
            <person name="Mancinotti D."/>
            <person name="Carrere S."/>
            <person name="Marande W."/>
            <person name="Arribat S."/>
            <person name="Keller J."/>
            <person name="Huneau C."/>
            <person name="Blein T."/>
            <person name="Aime D."/>
            <person name="Laguerre M."/>
            <person name="Taylor J."/>
            <person name="Schubert V."/>
            <person name="Nelson M."/>
            <person name="Geu-Flores F."/>
            <person name="Crespi M."/>
            <person name="Gallardo-Guerrero K."/>
            <person name="Delaux P.-M."/>
            <person name="Salse J."/>
            <person name="Berges H."/>
            <person name="Guyot R."/>
            <person name="Gouzy J."/>
            <person name="Peret B."/>
        </authorList>
    </citation>
    <scope>NUCLEOTIDE SEQUENCE [LARGE SCALE GENOMIC DNA]</scope>
    <source>
        <strain evidence="2">cv. Amiga</strain>
    </source>
</reference>
<name>A0A6A4NMT8_LUPAL</name>
<sequence length="174" mass="19492">MWPATAKTGAESGYDDRRLLYRIDKHNKQEKKHFLWQENGPKASNCYEEMLGTPIYQQTFGGNGIGKVSSDNKLESFDSSCVLYLLSTLKTQNSDLRLVQSGTTYPIQSPSGYVNLDAVDENLCSERPIDKPISPVFVVDANIADLHCDSMQQMGHDNNKDKLVKLSVRVLCSK</sequence>
<keyword evidence="2" id="KW-1185">Reference proteome</keyword>